<dbReference type="Proteomes" id="UP001259659">
    <property type="component" value="Unassembled WGS sequence"/>
</dbReference>
<dbReference type="EMBL" id="JAMQON010000007">
    <property type="protein sequence ID" value="MDS0261554.1"/>
    <property type="molecule type" value="Genomic_DNA"/>
</dbReference>
<reference evidence="1 2" key="1">
    <citation type="submission" date="2022-06" db="EMBL/GenBank/DDBJ databases">
        <title>Haloarcula sp. a new haloarchaeum isolate from saline soil.</title>
        <authorList>
            <person name="Strakova D."/>
            <person name="Galisteo C."/>
            <person name="Sanchez-Porro C."/>
            <person name="Ventosa A."/>
        </authorList>
    </citation>
    <scope>NUCLEOTIDE SEQUENCE [LARGE SCALE GENOMIC DNA]</scope>
    <source>
        <strain evidence="1 2">S1CR25-12</strain>
    </source>
</reference>
<dbReference type="SUPFAM" id="SSF75169">
    <property type="entry name" value="DsrEFH-like"/>
    <property type="match status" value="1"/>
</dbReference>
<dbReference type="RefSeq" id="WP_310921442.1">
    <property type="nucleotide sequence ID" value="NZ_JAMQON010000007.1"/>
</dbReference>
<dbReference type="Gene3D" id="3.40.1260.10">
    <property type="entry name" value="DsrEFH-like"/>
    <property type="match status" value="1"/>
</dbReference>
<accession>A0ABU2FH17</accession>
<dbReference type="InterPro" id="IPR003787">
    <property type="entry name" value="Sulphur_relay_DsrE/F-like"/>
</dbReference>
<evidence type="ECO:0000313" key="2">
    <source>
        <dbReference type="Proteomes" id="UP001259659"/>
    </source>
</evidence>
<dbReference type="Pfam" id="PF02635">
    <property type="entry name" value="DsrE"/>
    <property type="match status" value="1"/>
</dbReference>
<dbReference type="InterPro" id="IPR027396">
    <property type="entry name" value="DsrEFH-like"/>
</dbReference>
<protein>
    <submittedName>
        <fullName evidence="1">DsrE family protein</fullName>
    </submittedName>
</protein>
<gene>
    <name evidence="1" type="ORF">NDI56_19310</name>
</gene>
<comment type="caution">
    <text evidence="1">The sequence shown here is derived from an EMBL/GenBank/DDBJ whole genome shotgun (WGS) entry which is preliminary data.</text>
</comment>
<proteinExistence type="predicted"/>
<keyword evidence="2" id="KW-1185">Reference proteome</keyword>
<sequence length="137" mass="14711">MGLLDALVGGSDATAETENRYAILLSAGPEDAPVANNGFNYALEFDDAGYEVQVFLDGQATKWPSAFEENPDLPFSYDWEQIEQRGLLAGACGYCANAFDVVDSCERSGIDLLSDETEHAPSVAELADDGYEMLTIG</sequence>
<organism evidence="1 2">
    <name type="scientific">Haloarcula saliterrae</name>
    <dbReference type="NCBI Taxonomy" id="2950534"/>
    <lineage>
        <taxon>Archaea</taxon>
        <taxon>Methanobacteriati</taxon>
        <taxon>Methanobacteriota</taxon>
        <taxon>Stenosarchaea group</taxon>
        <taxon>Halobacteria</taxon>
        <taxon>Halobacteriales</taxon>
        <taxon>Haloarculaceae</taxon>
        <taxon>Haloarcula</taxon>
    </lineage>
</organism>
<name>A0ABU2FH17_9EURY</name>
<evidence type="ECO:0000313" key="1">
    <source>
        <dbReference type="EMBL" id="MDS0261554.1"/>
    </source>
</evidence>